<name>A0A158PCU4_ANGCA</name>
<dbReference type="WBParaSite" id="ACAC_0001312201-mRNA-1">
    <property type="protein sequence ID" value="ACAC_0001312201-mRNA-1"/>
    <property type="gene ID" value="ACAC_0001312201"/>
</dbReference>
<dbReference type="CDD" id="cd08544">
    <property type="entry name" value="Reeler"/>
    <property type="match status" value="1"/>
</dbReference>
<evidence type="ECO:0000313" key="3">
    <source>
        <dbReference type="Proteomes" id="UP000035642"/>
    </source>
</evidence>
<proteinExistence type="predicted"/>
<feature type="chain" id="PRO_5007630185" evidence="1">
    <location>
        <begin position="22"/>
        <end position="162"/>
    </location>
</feature>
<dbReference type="Proteomes" id="UP000035642">
    <property type="component" value="Unassembled WGS sequence"/>
</dbReference>
<reference evidence="4" key="2">
    <citation type="submission" date="2016-04" db="UniProtKB">
        <authorList>
            <consortium name="WormBaseParasite"/>
        </authorList>
    </citation>
    <scope>IDENTIFICATION</scope>
</reference>
<keyword evidence="3" id="KW-1185">Reference proteome</keyword>
<dbReference type="Gene3D" id="2.60.40.4060">
    <property type="entry name" value="Reeler domain"/>
    <property type="match status" value="1"/>
</dbReference>
<evidence type="ECO:0000256" key="1">
    <source>
        <dbReference type="SAM" id="SignalP"/>
    </source>
</evidence>
<feature type="signal peptide" evidence="1">
    <location>
        <begin position="1"/>
        <end position="21"/>
    </location>
</feature>
<reference evidence="3" key="1">
    <citation type="submission" date="2012-09" db="EMBL/GenBank/DDBJ databases">
        <authorList>
            <person name="Martin A.A."/>
        </authorList>
    </citation>
    <scope>NUCLEOTIDE SEQUENCE</scope>
</reference>
<organism evidence="3 4">
    <name type="scientific">Angiostrongylus cantonensis</name>
    <name type="common">Rat lungworm</name>
    <dbReference type="NCBI Taxonomy" id="6313"/>
    <lineage>
        <taxon>Eukaryota</taxon>
        <taxon>Metazoa</taxon>
        <taxon>Ecdysozoa</taxon>
        <taxon>Nematoda</taxon>
        <taxon>Chromadorea</taxon>
        <taxon>Rhabditida</taxon>
        <taxon>Rhabditina</taxon>
        <taxon>Rhabditomorpha</taxon>
        <taxon>Strongyloidea</taxon>
        <taxon>Metastrongylidae</taxon>
        <taxon>Angiostrongylus</taxon>
    </lineage>
</organism>
<feature type="domain" description="Reelin" evidence="2">
    <location>
        <begin position="44"/>
        <end position="162"/>
    </location>
</feature>
<dbReference type="STRING" id="6313.A0A158PCU4"/>
<evidence type="ECO:0000259" key="2">
    <source>
        <dbReference type="Pfam" id="PF02014"/>
    </source>
</evidence>
<sequence length="162" mass="18738">MLVLYWVVVIVFATRFDEVKCNLLEVSGFHCKHQNSMRLDRSLHGRPHKTTPPFEFYVIDEEGDESDTYEPGKIYRLRLVGYIHFRGLMIQARLTTPSGFLIGSLRGGRFILDDRTDIFGIQHHICDNSQSNNSLTHATNSKKFLVEVEWTTDRDIGSVQFM</sequence>
<dbReference type="AlphaFoldDB" id="A0A158PCU4"/>
<evidence type="ECO:0000313" key="4">
    <source>
        <dbReference type="WBParaSite" id="ACAC_0001312201-mRNA-1"/>
    </source>
</evidence>
<dbReference type="OrthoDB" id="283575at2759"/>
<dbReference type="Pfam" id="PF02014">
    <property type="entry name" value="Reeler"/>
    <property type="match status" value="1"/>
</dbReference>
<dbReference type="InterPro" id="IPR002861">
    <property type="entry name" value="Reeler_dom"/>
</dbReference>
<protein>
    <submittedName>
        <fullName evidence="4">Reelin domain-containing protein</fullName>
    </submittedName>
</protein>
<dbReference type="InterPro" id="IPR042307">
    <property type="entry name" value="Reeler_sf"/>
</dbReference>
<accession>A0A158PCU4</accession>
<keyword evidence="1" id="KW-0732">Signal</keyword>